<keyword evidence="4" id="KW-0410">Iron transport</keyword>
<dbReference type="CDD" id="cd01347">
    <property type="entry name" value="ligand_gated_channel"/>
    <property type="match status" value="1"/>
</dbReference>
<dbReference type="PANTHER" id="PTHR32552">
    <property type="entry name" value="FERRICHROME IRON RECEPTOR-RELATED"/>
    <property type="match status" value="1"/>
</dbReference>
<dbReference type="SUPFAM" id="SSF56935">
    <property type="entry name" value="Porins"/>
    <property type="match status" value="1"/>
</dbReference>
<keyword evidence="16" id="KW-0675">Receptor</keyword>
<dbReference type="InterPro" id="IPR000531">
    <property type="entry name" value="Beta-barrel_TonB"/>
</dbReference>
<dbReference type="InterPro" id="IPR039426">
    <property type="entry name" value="TonB-dep_rcpt-like"/>
</dbReference>
<dbReference type="OrthoDB" id="9760333at2"/>
<evidence type="ECO:0000256" key="11">
    <source>
        <dbReference type="PROSITE-ProRule" id="PRU01360"/>
    </source>
</evidence>
<protein>
    <submittedName>
        <fullName evidence="16">TonB-dependent receptor</fullName>
    </submittedName>
</protein>
<evidence type="ECO:0000313" key="16">
    <source>
        <dbReference type="EMBL" id="PNU05696.1"/>
    </source>
</evidence>
<dbReference type="Pfam" id="PF07715">
    <property type="entry name" value="Plug"/>
    <property type="match status" value="1"/>
</dbReference>
<keyword evidence="17" id="KW-1185">Reference proteome</keyword>
<evidence type="ECO:0000256" key="8">
    <source>
        <dbReference type="ARBA" id="ARBA00023077"/>
    </source>
</evidence>
<keyword evidence="7" id="KW-0406">Ion transport</keyword>
<dbReference type="Gene3D" id="2.40.170.20">
    <property type="entry name" value="TonB-dependent receptor, beta-barrel domain"/>
    <property type="match status" value="1"/>
</dbReference>
<evidence type="ECO:0000256" key="6">
    <source>
        <dbReference type="ARBA" id="ARBA00023004"/>
    </source>
</evidence>
<evidence type="ECO:0000256" key="13">
    <source>
        <dbReference type="SAM" id="SignalP"/>
    </source>
</evidence>
<dbReference type="RefSeq" id="WP_103095118.1">
    <property type="nucleotide sequence ID" value="NZ_LYMM01000023.1"/>
</dbReference>
<sequence length="743" mass="78858">MRTLRLALSISASMAALLVATSARADDDAPDGPRAAEEIVVTAQKREQALLDVPQSVSVIGGETLERNQAITFQDYLKLIPGLQVSQSNPGEARVVMRGINTGGVSATVATYIDETPFGSSSGLVNSGILSGELDTFDVARLEVLRGPQGTLYGASSLGGVIKFVTNEPSTDGFEMRTRASAETAKGGKTSYMGSALVNVPLSDSLAVRASGFYRSYGGFIDSIGTGGSDVQKNINDSKSYGGRISTQFKPSDAFSIRLTAVLQNLNTDASTLVEADPQTLKPLYGTLSQSQFVPEYTNIAYRLYSGTISADLGFAQLLSSTSYSTLKQHLRDDNTILYGSLLGLYDPETGTAFGDIGMPQHTNVERVTQEVRLSSSGESMFDWMVGGYYTHEKGAILQLLEAYDAGTTTPMAGFPLLADIFLRSKYEEFAGFANGTLHFGEQFDLTFGGRYSHNAQSASQGGTGLLAPEALNAKSSEDVFTWSVAPKFKINDHTAIYARAAKGFRPGGPNLLPPGAPAGTPSTYDSDSLISYEVGLKAETADRSFSIDVAAFHIDWKDVQLYAVINDYGVNTNGGSAKSDGVEFTATMRPEAGLTVSLNGAYTDARLTDDTDPIAVGGRKGDALPFVPKWTVALNGDYEWSMGNDATAFVGGSIRLLGKQSGNYSPAYLATFDRQMTLPSYEVIDLRAGVDFGQFSVELYAKNLADVRGLTSADYSGALPNGAAGVGVIRPRTFGVTLGAGF</sequence>
<gene>
    <name evidence="16" type="ORF">A8V01_15210</name>
</gene>
<keyword evidence="2 11" id="KW-0813">Transport</keyword>
<organism evidence="16 17">
    <name type="scientific">Novosphingobium guangzhouense</name>
    <dbReference type="NCBI Taxonomy" id="1850347"/>
    <lineage>
        <taxon>Bacteria</taxon>
        <taxon>Pseudomonadati</taxon>
        <taxon>Pseudomonadota</taxon>
        <taxon>Alphaproteobacteria</taxon>
        <taxon>Sphingomonadales</taxon>
        <taxon>Sphingomonadaceae</taxon>
        <taxon>Novosphingobium</taxon>
    </lineage>
</organism>
<feature type="chain" id="PRO_5014451716" evidence="13">
    <location>
        <begin position="26"/>
        <end position="743"/>
    </location>
</feature>
<comment type="similarity">
    <text evidence="11 12">Belongs to the TonB-dependent receptor family.</text>
</comment>
<dbReference type="PANTHER" id="PTHR32552:SF81">
    <property type="entry name" value="TONB-DEPENDENT OUTER MEMBRANE RECEPTOR"/>
    <property type="match status" value="1"/>
</dbReference>
<dbReference type="InterPro" id="IPR012910">
    <property type="entry name" value="Plug_dom"/>
</dbReference>
<evidence type="ECO:0000259" key="14">
    <source>
        <dbReference type="Pfam" id="PF00593"/>
    </source>
</evidence>
<evidence type="ECO:0000256" key="4">
    <source>
        <dbReference type="ARBA" id="ARBA00022496"/>
    </source>
</evidence>
<dbReference type="PROSITE" id="PS52016">
    <property type="entry name" value="TONB_DEPENDENT_REC_3"/>
    <property type="match status" value="1"/>
</dbReference>
<dbReference type="GO" id="GO:0009279">
    <property type="term" value="C:cell outer membrane"/>
    <property type="evidence" value="ECO:0007669"/>
    <property type="project" value="UniProtKB-SubCell"/>
</dbReference>
<dbReference type="InterPro" id="IPR036942">
    <property type="entry name" value="Beta-barrel_TonB_sf"/>
</dbReference>
<keyword evidence="6" id="KW-0408">Iron</keyword>
<feature type="domain" description="TonB-dependent receptor plug" evidence="15">
    <location>
        <begin position="51"/>
        <end position="161"/>
    </location>
</feature>
<evidence type="ECO:0000256" key="3">
    <source>
        <dbReference type="ARBA" id="ARBA00022452"/>
    </source>
</evidence>
<evidence type="ECO:0000259" key="15">
    <source>
        <dbReference type="Pfam" id="PF07715"/>
    </source>
</evidence>
<keyword evidence="5 11" id="KW-0812">Transmembrane</keyword>
<proteinExistence type="inferred from homology"/>
<evidence type="ECO:0000256" key="5">
    <source>
        <dbReference type="ARBA" id="ARBA00022692"/>
    </source>
</evidence>
<dbReference type="Proteomes" id="UP000236327">
    <property type="component" value="Unassembled WGS sequence"/>
</dbReference>
<keyword evidence="13" id="KW-0732">Signal</keyword>
<dbReference type="Pfam" id="PF00593">
    <property type="entry name" value="TonB_dep_Rec_b-barrel"/>
    <property type="match status" value="1"/>
</dbReference>
<feature type="signal peptide" evidence="13">
    <location>
        <begin position="1"/>
        <end position="25"/>
    </location>
</feature>
<keyword evidence="10 11" id="KW-0998">Cell outer membrane</keyword>
<accession>A0A2K2G3T6</accession>
<evidence type="ECO:0000313" key="17">
    <source>
        <dbReference type="Proteomes" id="UP000236327"/>
    </source>
</evidence>
<evidence type="ECO:0000256" key="2">
    <source>
        <dbReference type="ARBA" id="ARBA00022448"/>
    </source>
</evidence>
<comment type="subcellular location">
    <subcellularLocation>
        <location evidence="1 11">Cell outer membrane</location>
        <topology evidence="1 11">Multi-pass membrane protein</topology>
    </subcellularLocation>
</comment>
<keyword evidence="8 12" id="KW-0798">TonB box</keyword>
<dbReference type="GO" id="GO:0006826">
    <property type="term" value="P:iron ion transport"/>
    <property type="evidence" value="ECO:0007669"/>
    <property type="project" value="UniProtKB-KW"/>
</dbReference>
<evidence type="ECO:0000256" key="10">
    <source>
        <dbReference type="ARBA" id="ARBA00023237"/>
    </source>
</evidence>
<evidence type="ECO:0000256" key="7">
    <source>
        <dbReference type="ARBA" id="ARBA00023065"/>
    </source>
</evidence>
<keyword evidence="9 11" id="KW-0472">Membrane</keyword>
<keyword evidence="3 11" id="KW-1134">Transmembrane beta strand</keyword>
<name>A0A2K2G3T6_9SPHN</name>
<evidence type="ECO:0000256" key="12">
    <source>
        <dbReference type="RuleBase" id="RU003357"/>
    </source>
</evidence>
<comment type="caution">
    <text evidence="16">The sequence shown here is derived from an EMBL/GenBank/DDBJ whole genome shotgun (WGS) entry which is preliminary data.</text>
</comment>
<evidence type="ECO:0000256" key="9">
    <source>
        <dbReference type="ARBA" id="ARBA00023136"/>
    </source>
</evidence>
<dbReference type="AlphaFoldDB" id="A0A2K2G3T6"/>
<feature type="domain" description="TonB-dependent receptor-like beta-barrel" evidence="14">
    <location>
        <begin position="297"/>
        <end position="705"/>
    </location>
</feature>
<reference evidence="16 17" key="1">
    <citation type="submission" date="2016-05" db="EMBL/GenBank/DDBJ databases">
        <title>Complete genome sequence of Novosphingobium guangzhouense SA925(T).</title>
        <authorList>
            <person name="Sha S."/>
        </authorList>
    </citation>
    <scope>NUCLEOTIDE SEQUENCE [LARGE SCALE GENOMIC DNA]</scope>
    <source>
        <strain evidence="16 17">SA925</strain>
    </source>
</reference>
<evidence type="ECO:0000256" key="1">
    <source>
        <dbReference type="ARBA" id="ARBA00004571"/>
    </source>
</evidence>
<dbReference type="EMBL" id="LYMM01000023">
    <property type="protein sequence ID" value="PNU05696.1"/>
    <property type="molecule type" value="Genomic_DNA"/>
</dbReference>